<proteinExistence type="predicted"/>
<accession>A0ABQ1LFI8</accession>
<dbReference type="RefSeq" id="WP_188484422.1">
    <property type="nucleotide sequence ID" value="NZ_BMFC01000033.1"/>
</dbReference>
<keyword evidence="1" id="KW-0472">Membrane</keyword>
<name>A0ABQ1LFI8_9RHOB</name>
<comment type="caution">
    <text evidence="2">The sequence shown here is derived from an EMBL/GenBank/DDBJ whole genome shotgun (WGS) entry which is preliminary data.</text>
</comment>
<dbReference type="InterPro" id="IPR009339">
    <property type="entry name" value="DUF998"/>
</dbReference>
<dbReference type="Proteomes" id="UP000645462">
    <property type="component" value="Unassembled WGS sequence"/>
</dbReference>
<feature type="transmembrane region" description="Helical" evidence="1">
    <location>
        <begin position="134"/>
        <end position="152"/>
    </location>
</feature>
<dbReference type="EMBL" id="BMFC01000033">
    <property type="protein sequence ID" value="GGC24134.1"/>
    <property type="molecule type" value="Genomic_DNA"/>
</dbReference>
<keyword evidence="3" id="KW-1185">Reference proteome</keyword>
<feature type="transmembrane region" description="Helical" evidence="1">
    <location>
        <begin position="191"/>
        <end position="208"/>
    </location>
</feature>
<reference evidence="3" key="1">
    <citation type="journal article" date="2019" name="Int. J. Syst. Evol. Microbiol.">
        <title>The Global Catalogue of Microorganisms (GCM) 10K type strain sequencing project: providing services to taxonomists for standard genome sequencing and annotation.</title>
        <authorList>
            <consortium name="The Broad Institute Genomics Platform"/>
            <consortium name="The Broad Institute Genome Sequencing Center for Infectious Disease"/>
            <person name="Wu L."/>
            <person name="Ma J."/>
        </authorList>
    </citation>
    <scope>NUCLEOTIDE SEQUENCE [LARGE SCALE GENOMIC DNA]</scope>
    <source>
        <strain evidence="3">CGMCC 1.12478</strain>
    </source>
</reference>
<protein>
    <recommendedName>
        <fullName evidence="4">DUF998 domain-containing protein</fullName>
    </recommendedName>
</protein>
<evidence type="ECO:0008006" key="4">
    <source>
        <dbReference type="Google" id="ProtNLM"/>
    </source>
</evidence>
<dbReference type="Pfam" id="PF06197">
    <property type="entry name" value="DUF998"/>
    <property type="match status" value="1"/>
</dbReference>
<feature type="transmembrane region" description="Helical" evidence="1">
    <location>
        <begin position="20"/>
        <end position="44"/>
    </location>
</feature>
<keyword evidence="1" id="KW-0812">Transmembrane</keyword>
<evidence type="ECO:0000313" key="2">
    <source>
        <dbReference type="EMBL" id="GGC24134.1"/>
    </source>
</evidence>
<gene>
    <name evidence="2" type="ORF">GCM10011363_45800</name>
</gene>
<sequence>MTDETTEKSRVVAEERPELLILAGVAGLLGQIAPIVAMVIAIWLTGHQLLAETISELGQGRLKTIMDTGFYMNAAGLLALSIGAAHAHLGRGGWTVGVFCLALLALIVTLVGIWDNLQADDANLGNMTVHTKLTFALFPLYIAGPLAMARGVNRVSRTYTVLFVISATMFAVFAIAFKLTPTDYDGVIEKIAIGATMIWTTALSILFLNRGLRARN</sequence>
<evidence type="ECO:0000256" key="1">
    <source>
        <dbReference type="SAM" id="Phobius"/>
    </source>
</evidence>
<feature type="transmembrane region" description="Helical" evidence="1">
    <location>
        <begin position="96"/>
        <end position="114"/>
    </location>
</feature>
<feature type="transmembrane region" description="Helical" evidence="1">
    <location>
        <begin position="70"/>
        <end position="89"/>
    </location>
</feature>
<evidence type="ECO:0000313" key="3">
    <source>
        <dbReference type="Proteomes" id="UP000645462"/>
    </source>
</evidence>
<organism evidence="2 3">
    <name type="scientific">Marivita lacus</name>
    <dbReference type="NCBI Taxonomy" id="1323742"/>
    <lineage>
        <taxon>Bacteria</taxon>
        <taxon>Pseudomonadati</taxon>
        <taxon>Pseudomonadota</taxon>
        <taxon>Alphaproteobacteria</taxon>
        <taxon>Rhodobacterales</taxon>
        <taxon>Roseobacteraceae</taxon>
        <taxon>Marivita</taxon>
    </lineage>
</organism>
<feature type="transmembrane region" description="Helical" evidence="1">
    <location>
        <begin position="159"/>
        <end position="179"/>
    </location>
</feature>
<keyword evidence="1" id="KW-1133">Transmembrane helix</keyword>